<dbReference type="GO" id="GO:0000077">
    <property type="term" value="P:DNA damage checkpoint signaling"/>
    <property type="evidence" value="ECO:0007669"/>
    <property type="project" value="InterPro"/>
</dbReference>
<feature type="region of interest" description="Disordered" evidence="6">
    <location>
        <begin position="244"/>
        <end position="294"/>
    </location>
</feature>
<evidence type="ECO:0000256" key="1">
    <source>
        <dbReference type="ARBA" id="ARBA00004123"/>
    </source>
</evidence>
<evidence type="ECO:0008006" key="9">
    <source>
        <dbReference type="Google" id="ProtNLM"/>
    </source>
</evidence>
<accession>A0A316UXH5</accession>
<feature type="region of interest" description="Disordered" evidence="6">
    <location>
        <begin position="418"/>
        <end position="530"/>
    </location>
</feature>
<dbReference type="Proteomes" id="UP000245884">
    <property type="component" value="Unassembled WGS sequence"/>
</dbReference>
<dbReference type="PRINTS" id="PR01245">
    <property type="entry name" value="RAD1REC1"/>
</dbReference>
<sequence>MPTAASAQRRPDVLRAELGDVRALISLLRPISFAAVANFSISNAGIRVTTELARSLQAVAYVSEGLFKSFVFNPPESAQDSAEDDEVEEEGHEASIDFDISLLTLLECLTIFSGVATGSTHGSGRPPAATAGVSTNGLHPLRDEAAQRLGGLPGAPSAVSLRLQWRGPGVPLVLLLSPEANATSRCELSTFESAIPLGFEYHHDETQAQAIMSSEHLADAMQGIDVKACEKVQLLFTNSYEPSAGAVGDRSAASKSRVGVRASQPTSSARTNASSASSAPSLPPGQAMFKLTWDGGPNGGSSDVEFPYNTASTTSATGSVLEKFTCERHTSHWYRWAHVYHLVKGLQASVRCSLRVARKRGLLSVQLMMPKGTGGAEDAGANRQQRRAGRNGAGGMAGEASHGFLDFLIAPLDEDSTFPSTYYAESDSGDENEDDETADRSDEGEGLVASGRRKRKQKQTPDSDDESRAPSASRRQRSQSRSRSRSRSRVENGEEQEDESASRHGNASNKSRRVISRQGSIDSLDEEFDG</sequence>
<feature type="region of interest" description="Disordered" evidence="6">
    <location>
        <begin position="371"/>
        <end position="397"/>
    </location>
</feature>
<gene>
    <name evidence="7" type="ORF">BDZ90DRAFT_260323</name>
</gene>
<reference evidence="7 8" key="1">
    <citation type="journal article" date="2018" name="Mol. Biol. Evol.">
        <title>Broad Genomic Sampling Reveals a Smut Pathogenic Ancestry of the Fungal Clade Ustilaginomycotina.</title>
        <authorList>
            <person name="Kijpornyongpan T."/>
            <person name="Mondo S.J."/>
            <person name="Barry K."/>
            <person name="Sandor L."/>
            <person name="Lee J."/>
            <person name="Lipzen A."/>
            <person name="Pangilinan J."/>
            <person name="LaButti K."/>
            <person name="Hainaut M."/>
            <person name="Henrissat B."/>
            <person name="Grigoriev I.V."/>
            <person name="Spatafora J.W."/>
            <person name="Aime M.C."/>
        </authorList>
    </citation>
    <scope>NUCLEOTIDE SEQUENCE [LARGE SCALE GENOMIC DNA]</scope>
    <source>
        <strain evidence="7 8">MCA 5214</strain>
    </source>
</reference>
<dbReference type="Gene3D" id="3.70.10.10">
    <property type="match status" value="1"/>
</dbReference>
<evidence type="ECO:0000256" key="5">
    <source>
        <dbReference type="ARBA" id="ARBA00023242"/>
    </source>
</evidence>
<dbReference type="InterPro" id="IPR003021">
    <property type="entry name" value="Rad1_Rec1_Rad17"/>
</dbReference>
<dbReference type="AlphaFoldDB" id="A0A316UXH5"/>
<name>A0A316UXH5_9BASI</name>
<evidence type="ECO:0000313" key="7">
    <source>
        <dbReference type="EMBL" id="PWN27835.1"/>
    </source>
</evidence>
<feature type="compositionally biased region" description="Acidic residues" evidence="6">
    <location>
        <begin position="427"/>
        <end position="437"/>
    </location>
</feature>
<evidence type="ECO:0000256" key="4">
    <source>
        <dbReference type="ARBA" id="ARBA00023204"/>
    </source>
</evidence>
<proteinExistence type="inferred from homology"/>
<keyword evidence="5" id="KW-0539">Nucleus</keyword>
<evidence type="ECO:0000256" key="2">
    <source>
        <dbReference type="ARBA" id="ARBA00010991"/>
    </source>
</evidence>
<keyword evidence="8" id="KW-1185">Reference proteome</keyword>
<dbReference type="GeneID" id="37030066"/>
<evidence type="ECO:0000256" key="3">
    <source>
        <dbReference type="ARBA" id="ARBA00022763"/>
    </source>
</evidence>
<protein>
    <recommendedName>
        <fullName evidence="9">Rad1-domain-containing protein</fullName>
    </recommendedName>
</protein>
<dbReference type="PANTHER" id="PTHR10870">
    <property type="entry name" value="CELL CYCLE CHECKPOINT PROTEIN RAD1"/>
    <property type="match status" value="1"/>
</dbReference>
<dbReference type="RefSeq" id="XP_025362447.1">
    <property type="nucleotide sequence ID" value="XM_025508243.1"/>
</dbReference>
<keyword evidence="4" id="KW-0234">DNA repair</keyword>
<evidence type="ECO:0000313" key="8">
    <source>
        <dbReference type="Proteomes" id="UP000245884"/>
    </source>
</evidence>
<organism evidence="7 8">
    <name type="scientific">Jaminaea rosea</name>
    <dbReference type="NCBI Taxonomy" id="1569628"/>
    <lineage>
        <taxon>Eukaryota</taxon>
        <taxon>Fungi</taxon>
        <taxon>Dikarya</taxon>
        <taxon>Basidiomycota</taxon>
        <taxon>Ustilaginomycotina</taxon>
        <taxon>Exobasidiomycetes</taxon>
        <taxon>Microstromatales</taxon>
        <taxon>Microstromatales incertae sedis</taxon>
        <taxon>Jaminaea</taxon>
    </lineage>
</organism>
<evidence type="ECO:0000256" key="6">
    <source>
        <dbReference type="SAM" id="MobiDB-lite"/>
    </source>
</evidence>
<feature type="compositionally biased region" description="Basic residues" evidence="6">
    <location>
        <begin position="474"/>
        <end position="487"/>
    </location>
</feature>
<comment type="subcellular location">
    <subcellularLocation>
        <location evidence="1">Nucleus</location>
    </subcellularLocation>
</comment>
<dbReference type="PANTHER" id="PTHR10870:SF0">
    <property type="entry name" value="CELL CYCLE CHECKPOINT PROTEIN RAD1"/>
    <property type="match status" value="1"/>
</dbReference>
<dbReference type="STRING" id="1569628.A0A316UXH5"/>
<dbReference type="GO" id="GO:0030896">
    <property type="term" value="C:checkpoint clamp complex"/>
    <property type="evidence" value="ECO:0007669"/>
    <property type="project" value="TreeGrafter"/>
</dbReference>
<dbReference type="GO" id="GO:0006281">
    <property type="term" value="P:DNA repair"/>
    <property type="evidence" value="ECO:0007669"/>
    <property type="project" value="UniProtKB-KW"/>
</dbReference>
<keyword evidence="3" id="KW-0227">DNA damage</keyword>
<feature type="compositionally biased region" description="Low complexity" evidence="6">
    <location>
        <begin position="265"/>
        <end position="280"/>
    </location>
</feature>
<dbReference type="Pfam" id="PF02144">
    <property type="entry name" value="Rad1"/>
    <property type="match status" value="1"/>
</dbReference>
<dbReference type="OrthoDB" id="337581at2759"/>
<dbReference type="EMBL" id="KZ819667">
    <property type="protein sequence ID" value="PWN27835.1"/>
    <property type="molecule type" value="Genomic_DNA"/>
</dbReference>
<comment type="similarity">
    <text evidence="2">Belongs to the rad1 family.</text>
</comment>